<evidence type="ECO:0000256" key="3">
    <source>
        <dbReference type="ARBA" id="ARBA00023015"/>
    </source>
</evidence>
<dbReference type="RefSeq" id="WP_006930680.1">
    <property type="nucleotide sequence ID" value="NZ_CM001402.1"/>
</dbReference>
<dbReference type="InterPro" id="IPR001789">
    <property type="entry name" value="Sig_transdc_resp-reg_receiver"/>
</dbReference>
<feature type="modified residue" description="4-aspartylphosphate" evidence="5">
    <location>
        <position position="55"/>
    </location>
</feature>
<evidence type="ECO:0000256" key="2">
    <source>
        <dbReference type="ARBA" id="ARBA00022840"/>
    </source>
</evidence>
<name>H1XY99_CALAY</name>
<evidence type="ECO:0000259" key="6">
    <source>
        <dbReference type="PROSITE" id="PS50045"/>
    </source>
</evidence>
<dbReference type="PROSITE" id="PS50045">
    <property type="entry name" value="SIGMA54_INTERACT_4"/>
    <property type="match status" value="1"/>
</dbReference>
<dbReference type="SMART" id="SM00382">
    <property type="entry name" value="AAA"/>
    <property type="match status" value="1"/>
</dbReference>
<dbReference type="SMART" id="SM00448">
    <property type="entry name" value="REC"/>
    <property type="match status" value="1"/>
</dbReference>
<keyword evidence="4" id="KW-0804">Transcription</keyword>
<dbReference type="InterPro" id="IPR025944">
    <property type="entry name" value="Sigma_54_int_dom_CS"/>
</dbReference>
<dbReference type="KEGG" id="caby:Cabys_2508"/>
<dbReference type="Gene3D" id="3.40.50.300">
    <property type="entry name" value="P-loop containing nucleotide triphosphate hydrolases"/>
    <property type="match status" value="1"/>
</dbReference>
<dbReference type="PROSITE" id="PS00688">
    <property type="entry name" value="SIGMA54_INTERACT_3"/>
    <property type="match status" value="1"/>
</dbReference>
<dbReference type="InterPro" id="IPR025662">
    <property type="entry name" value="Sigma_54_int_dom_ATP-bd_1"/>
</dbReference>
<gene>
    <name evidence="8" type="ORF">Cabys_2508</name>
    <name evidence="9" type="ORF">Calab_3568</name>
</gene>
<dbReference type="InParanoid" id="H1XY99"/>
<dbReference type="Proteomes" id="UP000004671">
    <property type="component" value="Chromosome"/>
</dbReference>
<reference evidence="8 11" key="2">
    <citation type="submission" date="2016-11" db="EMBL/GenBank/DDBJ databases">
        <title>Genomic analysis of Caldithrix abyssi and proposal of a novel bacterial phylum Caldithrichaeota.</title>
        <authorList>
            <person name="Kublanov I."/>
            <person name="Sigalova O."/>
            <person name="Gavrilov S."/>
            <person name="Lebedinsky A."/>
            <person name="Ivanova N."/>
            <person name="Daum C."/>
            <person name="Reddy T."/>
            <person name="Klenk H.P."/>
            <person name="Goker M."/>
            <person name="Reva O."/>
            <person name="Miroshnichenko M."/>
            <person name="Kyprides N."/>
            <person name="Woyke T."/>
            <person name="Gelfand M."/>
        </authorList>
    </citation>
    <scope>NUCLEOTIDE SEQUENCE [LARGE SCALE GENOMIC DNA]</scope>
    <source>
        <strain evidence="8 11">LF13</strain>
    </source>
</reference>
<reference evidence="9 10" key="1">
    <citation type="submission" date="2011-09" db="EMBL/GenBank/DDBJ databases">
        <title>The permanent draft genome of Caldithrix abyssi DSM 13497.</title>
        <authorList>
            <consortium name="US DOE Joint Genome Institute (JGI-PGF)"/>
            <person name="Lucas S."/>
            <person name="Han J."/>
            <person name="Lapidus A."/>
            <person name="Bruce D."/>
            <person name="Goodwin L."/>
            <person name="Pitluck S."/>
            <person name="Peters L."/>
            <person name="Kyrpides N."/>
            <person name="Mavromatis K."/>
            <person name="Ivanova N."/>
            <person name="Mikhailova N."/>
            <person name="Chertkov O."/>
            <person name="Detter J.C."/>
            <person name="Tapia R."/>
            <person name="Han C."/>
            <person name="Land M."/>
            <person name="Hauser L."/>
            <person name="Markowitz V."/>
            <person name="Cheng J.-F."/>
            <person name="Hugenholtz P."/>
            <person name="Woyke T."/>
            <person name="Wu D."/>
            <person name="Spring S."/>
            <person name="Brambilla E."/>
            <person name="Klenk H.-P."/>
            <person name="Eisen J.A."/>
        </authorList>
    </citation>
    <scope>NUCLEOTIDE SEQUENCE [LARGE SCALE GENOMIC DNA]</scope>
    <source>
        <strain evidence="9 10">DSM 13497</strain>
    </source>
</reference>
<dbReference type="PROSITE" id="PS00675">
    <property type="entry name" value="SIGMA54_INTERACT_1"/>
    <property type="match status" value="1"/>
</dbReference>
<dbReference type="PANTHER" id="PTHR32071">
    <property type="entry name" value="TRANSCRIPTIONAL REGULATORY PROTEIN"/>
    <property type="match status" value="1"/>
</dbReference>
<dbReference type="Pfam" id="PF00158">
    <property type="entry name" value="Sigma54_activat"/>
    <property type="match status" value="1"/>
</dbReference>
<dbReference type="CDD" id="cd00009">
    <property type="entry name" value="AAA"/>
    <property type="match status" value="1"/>
</dbReference>
<dbReference type="PaxDb" id="880073-Calab_3568"/>
<evidence type="ECO:0000313" key="10">
    <source>
        <dbReference type="Proteomes" id="UP000004671"/>
    </source>
</evidence>
<dbReference type="Gene3D" id="1.10.8.60">
    <property type="match status" value="1"/>
</dbReference>
<evidence type="ECO:0000313" key="8">
    <source>
        <dbReference type="EMBL" id="APF19257.1"/>
    </source>
</evidence>
<dbReference type="eggNOG" id="COG2204">
    <property type="taxonomic scope" value="Bacteria"/>
</dbReference>
<dbReference type="EMBL" id="CM001402">
    <property type="protein sequence ID" value="EHO43166.1"/>
    <property type="molecule type" value="Genomic_DNA"/>
</dbReference>
<dbReference type="Proteomes" id="UP000183868">
    <property type="component" value="Chromosome"/>
</dbReference>
<feature type="domain" description="Sigma-54 factor interaction" evidence="6">
    <location>
        <begin position="142"/>
        <end position="371"/>
    </location>
</feature>
<dbReference type="PROSITE" id="PS50110">
    <property type="entry name" value="RESPONSE_REGULATORY"/>
    <property type="match status" value="1"/>
</dbReference>
<dbReference type="Pfam" id="PF25601">
    <property type="entry name" value="AAA_lid_14"/>
    <property type="match status" value="1"/>
</dbReference>
<keyword evidence="10" id="KW-1185">Reference proteome</keyword>
<dbReference type="InterPro" id="IPR003593">
    <property type="entry name" value="AAA+_ATPase"/>
</dbReference>
<dbReference type="Gene3D" id="3.40.50.2300">
    <property type="match status" value="1"/>
</dbReference>
<evidence type="ECO:0000256" key="4">
    <source>
        <dbReference type="ARBA" id="ARBA00023163"/>
    </source>
</evidence>
<dbReference type="InterPro" id="IPR027417">
    <property type="entry name" value="P-loop_NTPase"/>
</dbReference>
<accession>H1XY99</accession>
<organism evidence="9 10">
    <name type="scientific">Caldithrix abyssi DSM 13497</name>
    <dbReference type="NCBI Taxonomy" id="880073"/>
    <lineage>
        <taxon>Bacteria</taxon>
        <taxon>Pseudomonadati</taxon>
        <taxon>Calditrichota</taxon>
        <taxon>Calditrichia</taxon>
        <taxon>Calditrichales</taxon>
        <taxon>Calditrichaceae</taxon>
        <taxon>Caldithrix</taxon>
    </lineage>
</organism>
<evidence type="ECO:0000313" key="11">
    <source>
        <dbReference type="Proteomes" id="UP000183868"/>
    </source>
</evidence>
<dbReference type="GO" id="GO:0005524">
    <property type="term" value="F:ATP binding"/>
    <property type="evidence" value="ECO:0007669"/>
    <property type="project" value="UniProtKB-KW"/>
</dbReference>
<evidence type="ECO:0000256" key="5">
    <source>
        <dbReference type="PROSITE-ProRule" id="PRU00169"/>
    </source>
</evidence>
<dbReference type="STRING" id="880073.Cabys_2508"/>
<dbReference type="OrthoDB" id="5401077at2"/>
<dbReference type="Pfam" id="PF00072">
    <property type="entry name" value="Response_reg"/>
    <property type="match status" value="1"/>
</dbReference>
<dbReference type="AlphaFoldDB" id="H1XY99"/>
<dbReference type="InterPro" id="IPR058031">
    <property type="entry name" value="AAA_lid_NorR"/>
</dbReference>
<feature type="domain" description="Response regulatory" evidence="7">
    <location>
        <begin position="6"/>
        <end position="120"/>
    </location>
</feature>
<dbReference type="SUPFAM" id="SSF52172">
    <property type="entry name" value="CheY-like"/>
    <property type="match status" value="1"/>
</dbReference>
<keyword evidence="5" id="KW-0597">Phosphoprotein</keyword>
<evidence type="ECO:0000313" key="9">
    <source>
        <dbReference type="EMBL" id="EHO43166.1"/>
    </source>
</evidence>
<dbReference type="HOGENOM" id="CLU_000445_0_6_0"/>
<dbReference type="FunFam" id="3.40.50.300:FF:000006">
    <property type="entry name" value="DNA-binding transcriptional regulator NtrC"/>
    <property type="match status" value="1"/>
</dbReference>
<dbReference type="EMBL" id="CP018099">
    <property type="protein sequence ID" value="APF19257.1"/>
    <property type="molecule type" value="Genomic_DNA"/>
</dbReference>
<dbReference type="InterPro" id="IPR011006">
    <property type="entry name" value="CheY-like_superfamily"/>
</dbReference>
<sequence length="394" mass="45055">MEKKHRLLAVDDDIDFLKALKKLLTKFEFDVEVAIDPFKAVEQIKNNSYDCILLDMKMPGLDGIQLMDKIMEEDPLVPVIFISGQSNIPLAVHAMKKGAYDFIEKPIEPERLIMMLKHAIERNAWSKERDMLLTAIDEKYQMIGESPVMKEVFKKIKIFSTADAKVLITGETGTGKELVANILHYNSPRAGKPFIKINCAAIPNELLESELFGHVKGAFTGAVETKKGKFHLAQDGTLFLDEIGDMDIYLQAKLLKILDTGEFSMLGDNKTYKANCRIISATNQNLEELIAEKKFREDLYHRLNVLHIHIPPLRERREDIPHIARFLLSKATDQYNKKILDFSDTAIELLKQFDWPGNVRQLKNVVEKLVIFSSGPIIEEKQIENIFNEPLFLK</sequence>
<protein>
    <submittedName>
        <fullName evidence="9">Putative two component, sigma54 specific, transcriptional regulator</fullName>
    </submittedName>
    <submittedName>
        <fullName evidence="8">Two-component system, NtrC family, response regulator AtoC</fullName>
    </submittedName>
</protein>
<keyword evidence="1" id="KW-0547">Nucleotide-binding</keyword>
<dbReference type="SUPFAM" id="SSF52540">
    <property type="entry name" value="P-loop containing nucleoside triphosphate hydrolases"/>
    <property type="match status" value="1"/>
</dbReference>
<evidence type="ECO:0000256" key="1">
    <source>
        <dbReference type="ARBA" id="ARBA00022741"/>
    </source>
</evidence>
<dbReference type="InterPro" id="IPR002078">
    <property type="entry name" value="Sigma_54_int"/>
</dbReference>
<keyword evidence="3" id="KW-0805">Transcription regulation</keyword>
<keyword evidence="2" id="KW-0067">ATP-binding</keyword>
<proteinExistence type="predicted"/>
<dbReference type="GO" id="GO:0006355">
    <property type="term" value="P:regulation of DNA-templated transcription"/>
    <property type="evidence" value="ECO:0007669"/>
    <property type="project" value="InterPro"/>
</dbReference>
<dbReference type="GO" id="GO:0000160">
    <property type="term" value="P:phosphorelay signal transduction system"/>
    <property type="evidence" value="ECO:0007669"/>
    <property type="project" value="InterPro"/>
</dbReference>
<evidence type="ECO:0000259" key="7">
    <source>
        <dbReference type="PROSITE" id="PS50110"/>
    </source>
</evidence>